<evidence type="ECO:0000256" key="1">
    <source>
        <dbReference type="SAM" id="MobiDB-lite"/>
    </source>
</evidence>
<evidence type="ECO:0000313" key="2">
    <source>
        <dbReference type="EMBL" id="GIC84459.1"/>
    </source>
</evidence>
<dbReference type="RefSeq" id="XP_043141725.1">
    <property type="nucleotide sequence ID" value="XM_043285790.1"/>
</dbReference>
<feature type="compositionally biased region" description="Basic and acidic residues" evidence="1">
    <location>
        <begin position="87"/>
        <end position="99"/>
    </location>
</feature>
<accession>A0A8E0QGT0</accession>
<organism evidence="2 3">
    <name type="scientific">Aspergillus udagawae</name>
    <dbReference type="NCBI Taxonomy" id="91492"/>
    <lineage>
        <taxon>Eukaryota</taxon>
        <taxon>Fungi</taxon>
        <taxon>Dikarya</taxon>
        <taxon>Ascomycota</taxon>
        <taxon>Pezizomycotina</taxon>
        <taxon>Eurotiomycetes</taxon>
        <taxon>Eurotiomycetidae</taxon>
        <taxon>Eurotiales</taxon>
        <taxon>Aspergillaceae</taxon>
        <taxon>Aspergillus</taxon>
        <taxon>Aspergillus subgen. Fumigati</taxon>
    </lineage>
</organism>
<reference evidence="2" key="2">
    <citation type="submission" date="2021-01" db="EMBL/GenBank/DDBJ databases">
        <title>Pan-genome distribution and transcriptional activeness of fungal secondary metabolism genes in Aspergillus section Fumigati.</title>
        <authorList>
            <person name="Takahashi H."/>
            <person name="Umemura M."/>
            <person name="Ninomiya A."/>
            <person name="Kusuya Y."/>
            <person name="Urayama S."/>
            <person name="Shimizu M."/>
            <person name="Watanabe A."/>
            <person name="Kamei K."/>
            <person name="Yaguchi T."/>
            <person name="Hagiwara D."/>
        </authorList>
    </citation>
    <scope>NUCLEOTIDE SEQUENCE</scope>
    <source>
        <strain evidence="2">IFM 46973</strain>
    </source>
</reference>
<sequence length="99" mass="10544">MGGVIRLDEQKEILALQAEQGPSLSSPNGDFSILAGGESTPVVRVGAAAESEEIGCAGRDQEPSKRRPSGPTVQRRHMFKTTGQVRAPEKWKLDGECGP</sequence>
<comment type="caution">
    <text evidence="2">The sequence shown here is derived from an EMBL/GenBank/DDBJ whole genome shotgun (WGS) entry which is preliminary data.</text>
</comment>
<dbReference type="Proteomes" id="UP000036893">
    <property type="component" value="Unassembled WGS sequence"/>
</dbReference>
<dbReference type="EMBL" id="BBXM02000001">
    <property type="protein sequence ID" value="GIC84459.1"/>
    <property type="molecule type" value="Genomic_DNA"/>
</dbReference>
<protein>
    <submittedName>
        <fullName evidence="2">Uncharacterized protein</fullName>
    </submittedName>
</protein>
<dbReference type="AlphaFoldDB" id="A0A8E0QGT0"/>
<proteinExistence type="predicted"/>
<dbReference type="GeneID" id="66987751"/>
<reference evidence="2" key="1">
    <citation type="journal article" date="2015" name="Genome Announc.">
        <title>Draft Genome Sequence of the Pathogenic Filamentous Fungus Aspergillus udagawae Strain IFM 46973T.</title>
        <authorList>
            <person name="Kusuya Y."/>
            <person name="Takahashi-Nakaguchi A."/>
            <person name="Takahashi H."/>
            <person name="Yaguchi T."/>
        </authorList>
    </citation>
    <scope>NUCLEOTIDE SEQUENCE</scope>
    <source>
        <strain evidence="2">IFM 46973</strain>
    </source>
</reference>
<evidence type="ECO:0000313" key="3">
    <source>
        <dbReference type="Proteomes" id="UP000036893"/>
    </source>
</evidence>
<gene>
    <name evidence="2" type="ORF">Aud_000275</name>
</gene>
<feature type="region of interest" description="Disordered" evidence="1">
    <location>
        <begin position="53"/>
        <end position="99"/>
    </location>
</feature>
<name>A0A8E0QGT0_9EURO</name>